<dbReference type="SUPFAM" id="SSF49599">
    <property type="entry name" value="TRAF domain-like"/>
    <property type="match status" value="1"/>
</dbReference>
<evidence type="ECO:0000313" key="4">
    <source>
        <dbReference type="EMBL" id="PRQ55945.1"/>
    </source>
</evidence>
<sequence length="127" mass="14816">MMENEENDLASGTFTWKIDKFSKLNADKCYSEVFVIGGFKWRVSLYPKGYIVRHSISMYLEVADSSKLPSGWTRYAKFSFTLVNQLDRILSKTKSIHTFLVHILCPILSIYLLLCHLDECIFFKNLF</sequence>
<dbReference type="InterPro" id="IPR002083">
    <property type="entry name" value="MATH/TRAF_dom"/>
</dbReference>
<dbReference type="InterPro" id="IPR008974">
    <property type="entry name" value="TRAF-like"/>
</dbReference>
<dbReference type="OMA" id="DECIFFK"/>
<keyword evidence="2" id="KW-0472">Membrane</keyword>
<evidence type="ECO:0000256" key="2">
    <source>
        <dbReference type="SAM" id="Phobius"/>
    </source>
</evidence>
<evidence type="ECO:0000259" key="3">
    <source>
        <dbReference type="PROSITE" id="PS50144"/>
    </source>
</evidence>
<reference evidence="4 5" key="1">
    <citation type="journal article" date="2018" name="Nat. Genet.">
        <title>The Rosa genome provides new insights in the design of modern roses.</title>
        <authorList>
            <person name="Bendahmane M."/>
        </authorList>
    </citation>
    <scope>NUCLEOTIDE SEQUENCE [LARGE SCALE GENOMIC DNA]</scope>
    <source>
        <strain evidence="5">cv. Old Blush</strain>
    </source>
</reference>
<dbReference type="PROSITE" id="PS50144">
    <property type="entry name" value="MATH"/>
    <property type="match status" value="1"/>
</dbReference>
<dbReference type="EMBL" id="PDCK01000039">
    <property type="protein sequence ID" value="PRQ55945.1"/>
    <property type="molecule type" value="Genomic_DNA"/>
</dbReference>
<feature type="domain" description="MATH" evidence="3">
    <location>
        <begin position="11"/>
        <end position="127"/>
    </location>
</feature>
<dbReference type="Gene3D" id="2.60.210.10">
    <property type="entry name" value="Apoptosis, Tumor Necrosis Factor Receptor Associated Protein 2, Chain A"/>
    <property type="match status" value="1"/>
</dbReference>
<gene>
    <name evidence="4" type="ORF">RchiOBHm_Chr1g0330211</name>
</gene>
<keyword evidence="5" id="KW-1185">Reference proteome</keyword>
<evidence type="ECO:0000256" key="1">
    <source>
        <dbReference type="ARBA" id="ARBA00023054"/>
    </source>
</evidence>
<keyword evidence="2" id="KW-1133">Transmembrane helix</keyword>
<keyword evidence="2" id="KW-0812">Transmembrane</keyword>
<dbReference type="Pfam" id="PF22486">
    <property type="entry name" value="MATH_2"/>
    <property type="match status" value="1"/>
</dbReference>
<dbReference type="STRING" id="74649.A0A2P6SB99"/>
<name>A0A2P6SB99_ROSCH</name>
<dbReference type="EC" id="3.4.19.12" evidence="4"/>
<dbReference type="PANTHER" id="PTHR46236">
    <property type="entry name" value="TRAF-LIKE SUPERFAMILY PROTEIN"/>
    <property type="match status" value="1"/>
</dbReference>
<dbReference type="Gramene" id="PRQ55945">
    <property type="protein sequence ID" value="PRQ55945"/>
    <property type="gene ID" value="RchiOBHm_Chr1g0330211"/>
</dbReference>
<evidence type="ECO:0000313" key="5">
    <source>
        <dbReference type="Proteomes" id="UP000238479"/>
    </source>
</evidence>
<dbReference type="InterPro" id="IPR050804">
    <property type="entry name" value="MCC"/>
</dbReference>
<keyword evidence="1" id="KW-0175">Coiled coil</keyword>
<dbReference type="CDD" id="cd00121">
    <property type="entry name" value="MATH"/>
    <property type="match status" value="1"/>
</dbReference>
<dbReference type="AlphaFoldDB" id="A0A2P6SB99"/>
<dbReference type="GO" id="GO:0004843">
    <property type="term" value="F:cysteine-type deubiquitinase activity"/>
    <property type="evidence" value="ECO:0007669"/>
    <property type="project" value="UniProtKB-EC"/>
</dbReference>
<feature type="transmembrane region" description="Helical" evidence="2">
    <location>
        <begin position="96"/>
        <end position="114"/>
    </location>
</feature>
<accession>A0A2P6SB99</accession>
<proteinExistence type="predicted"/>
<comment type="caution">
    <text evidence="4">The sequence shown here is derived from an EMBL/GenBank/DDBJ whole genome shotgun (WGS) entry which is preliminary data.</text>
</comment>
<dbReference type="SMART" id="SM00061">
    <property type="entry name" value="MATH"/>
    <property type="match status" value="1"/>
</dbReference>
<protein>
    <submittedName>
        <fullName evidence="4">Putative ubiquitinyl hydrolase 1</fullName>
        <ecNumber evidence="4">3.4.19.12</ecNumber>
    </submittedName>
</protein>
<keyword evidence="4" id="KW-0378">Hydrolase</keyword>
<dbReference type="PANTHER" id="PTHR46236:SF35">
    <property type="entry name" value="MATH DOMAIN-CONTAINING PROTEIN"/>
    <property type="match status" value="1"/>
</dbReference>
<dbReference type="Proteomes" id="UP000238479">
    <property type="component" value="Chromosome 1"/>
</dbReference>
<organism evidence="4 5">
    <name type="scientific">Rosa chinensis</name>
    <name type="common">China rose</name>
    <dbReference type="NCBI Taxonomy" id="74649"/>
    <lineage>
        <taxon>Eukaryota</taxon>
        <taxon>Viridiplantae</taxon>
        <taxon>Streptophyta</taxon>
        <taxon>Embryophyta</taxon>
        <taxon>Tracheophyta</taxon>
        <taxon>Spermatophyta</taxon>
        <taxon>Magnoliopsida</taxon>
        <taxon>eudicotyledons</taxon>
        <taxon>Gunneridae</taxon>
        <taxon>Pentapetalae</taxon>
        <taxon>rosids</taxon>
        <taxon>fabids</taxon>
        <taxon>Rosales</taxon>
        <taxon>Rosaceae</taxon>
        <taxon>Rosoideae</taxon>
        <taxon>Rosoideae incertae sedis</taxon>
        <taxon>Rosa</taxon>
    </lineage>
</organism>